<dbReference type="GO" id="GO:0001514">
    <property type="term" value="P:selenocysteine incorporation"/>
    <property type="evidence" value="ECO:0007669"/>
    <property type="project" value="TreeGrafter"/>
</dbReference>
<feature type="binding site" evidence="19">
    <location>
        <position position="97"/>
    </location>
    <ligand>
        <name>substrate</name>
    </ligand>
</feature>
<dbReference type="Gene3D" id="3.40.640.10">
    <property type="entry name" value="Type I PLP-dependent aspartate aminotransferase-like (Major domain)"/>
    <property type="match status" value="1"/>
</dbReference>
<feature type="binding site" evidence="19">
    <location>
        <position position="400"/>
    </location>
    <ligand>
        <name>tRNA</name>
        <dbReference type="ChEBI" id="CHEBI:17843"/>
    </ligand>
</feature>
<name>A0A6A7G3Z3_9CRUS</name>
<dbReference type="InterPro" id="IPR008829">
    <property type="entry name" value="SepSecS/SepCysS"/>
</dbReference>
<dbReference type="PANTHER" id="PTHR12944:SF2">
    <property type="entry name" value="O-PHOSPHOSERYL-TRNA(SEC) SELENIUM TRANSFERASE"/>
    <property type="match status" value="1"/>
</dbReference>
<evidence type="ECO:0000256" key="7">
    <source>
        <dbReference type="ARBA" id="ARBA00022555"/>
    </source>
</evidence>
<comment type="pathway">
    <text evidence="3 18">Aminoacyl-tRNA biosynthesis; selenocysteinyl-tRNA(Sec) biosynthesis; selenocysteinyl-tRNA(Sec) from L-seryl-tRNA(Sec) (archaeal/eukaryal route): step 2/2.</text>
</comment>
<dbReference type="InterPro" id="IPR015424">
    <property type="entry name" value="PyrdxlP-dep_Trfase"/>
</dbReference>
<evidence type="ECO:0000256" key="1">
    <source>
        <dbReference type="ARBA" id="ARBA00001933"/>
    </source>
</evidence>
<evidence type="ECO:0000256" key="19">
    <source>
        <dbReference type="PIRSR" id="PIRSR017689-1"/>
    </source>
</evidence>
<accession>A0A6A7G3Z3</accession>
<evidence type="ECO:0000256" key="5">
    <source>
        <dbReference type="ARBA" id="ARBA00012464"/>
    </source>
</evidence>
<evidence type="ECO:0000256" key="11">
    <source>
        <dbReference type="ARBA" id="ARBA00022917"/>
    </source>
</evidence>
<keyword evidence="12 18" id="KW-0711">Selenium</keyword>
<feature type="binding site" evidence="19">
    <location>
        <position position="105"/>
    </location>
    <ligand>
        <name>substrate</name>
    </ligand>
</feature>
<evidence type="ECO:0000256" key="8">
    <source>
        <dbReference type="ARBA" id="ARBA00022679"/>
    </source>
</evidence>
<organism evidence="22">
    <name type="scientific">Hirondellea gigas</name>
    <dbReference type="NCBI Taxonomy" id="1518452"/>
    <lineage>
        <taxon>Eukaryota</taxon>
        <taxon>Metazoa</taxon>
        <taxon>Ecdysozoa</taxon>
        <taxon>Arthropoda</taxon>
        <taxon>Crustacea</taxon>
        <taxon>Multicrustacea</taxon>
        <taxon>Malacostraca</taxon>
        <taxon>Eumalacostraca</taxon>
        <taxon>Peracarida</taxon>
        <taxon>Amphipoda</taxon>
        <taxon>Amphilochidea</taxon>
        <taxon>Lysianassida</taxon>
        <taxon>Lysianassidira</taxon>
        <taxon>Lysianassoidea</taxon>
        <taxon>Lysianassidae</taxon>
        <taxon>Hirondellea</taxon>
    </lineage>
</organism>
<keyword evidence="21" id="KW-1133">Transmembrane helix</keyword>
<evidence type="ECO:0000256" key="3">
    <source>
        <dbReference type="ARBA" id="ARBA00004822"/>
    </source>
</evidence>
<comment type="cofactor">
    <cofactor evidence="1 18 20">
        <name>pyridoxal 5'-phosphate</name>
        <dbReference type="ChEBI" id="CHEBI:597326"/>
    </cofactor>
</comment>
<keyword evidence="18" id="KW-0963">Cytoplasm</keyword>
<dbReference type="InterPro" id="IPR019872">
    <property type="entry name" value="Sec-tRNA_Se_transferase"/>
</dbReference>
<evidence type="ECO:0000256" key="10">
    <source>
        <dbReference type="ARBA" id="ARBA00022898"/>
    </source>
</evidence>
<evidence type="ECO:0000256" key="9">
    <source>
        <dbReference type="ARBA" id="ARBA00022884"/>
    </source>
</evidence>
<dbReference type="SUPFAM" id="SSF53383">
    <property type="entry name" value="PLP-dependent transferases"/>
    <property type="match status" value="1"/>
</dbReference>
<proteinExistence type="evidence at transcript level"/>
<evidence type="ECO:0000256" key="2">
    <source>
        <dbReference type="ARBA" id="ARBA00002552"/>
    </source>
</evidence>
<feature type="site" description="May act as a substrate filter by repelling compounds with a negatively charged alpha-carboxylate" evidence="20">
    <location>
        <position position="74"/>
    </location>
</feature>
<comment type="function">
    <text evidence="2 18">Converts O-phosphoseryl-tRNA(Sec) to selenocysteinyl-tRNA(Sec) required for selenoprotein biosynthesis.</text>
</comment>
<evidence type="ECO:0000256" key="12">
    <source>
        <dbReference type="ARBA" id="ARBA00023266"/>
    </source>
</evidence>
<feature type="modified residue" description="N6-(pyridoxal phosphate)lysine" evidence="20">
    <location>
        <position position="285"/>
    </location>
</feature>
<dbReference type="EC" id="2.9.1.2" evidence="5 18"/>
<comment type="subcellular location">
    <subcellularLocation>
        <location evidence="18">Cytoplasm</location>
    </subcellularLocation>
</comment>
<evidence type="ECO:0000256" key="16">
    <source>
        <dbReference type="ARBA" id="ARBA00032693"/>
    </source>
</evidence>
<feature type="binding site" evidence="19">
    <location>
        <position position="314"/>
    </location>
    <ligand>
        <name>substrate</name>
    </ligand>
</feature>
<feature type="binding site" evidence="19">
    <location>
        <position position="75"/>
    </location>
    <ligand>
        <name>pyridoxal 5'-phosphate</name>
        <dbReference type="ChEBI" id="CHEBI:597326"/>
    </ligand>
</feature>
<keyword evidence="9 18" id="KW-0694">RNA-binding</keyword>
<keyword evidence="21" id="KW-0472">Membrane</keyword>
<keyword evidence="11 18" id="KW-0648">Protein biosynthesis</keyword>
<dbReference type="GO" id="GO:0005737">
    <property type="term" value="C:cytoplasm"/>
    <property type="evidence" value="ECO:0007669"/>
    <property type="project" value="UniProtKB-SubCell"/>
</dbReference>
<reference evidence="22" key="1">
    <citation type="submission" date="2017-11" db="EMBL/GenBank/DDBJ databases">
        <title>The sensing device of the deep-sea amphipod.</title>
        <authorList>
            <person name="Kobayashi H."/>
            <person name="Nagahama T."/>
            <person name="Arai W."/>
            <person name="Sasagawa Y."/>
            <person name="Umeda M."/>
            <person name="Hayashi T."/>
            <person name="Nikaido I."/>
            <person name="Watanabe H."/>
            <person name="Oguri K."/>
            <person name="Kitazato H."/>
            <person name="Fujioka K."/>
            <person name="Kido Y."/>
            <person name="Takami H."/>
        </authorList>
    </citation>
    <scope>NUCLEOTIDE SEQUENCE</scope>
    <source>
        <tissue evidence="22">Whole body</tissue>
    </source>
</reference>
<evidence type="ECO:0000256" key="21">
    <source>
        <dbReference type="SAM" id="Phobius"/>
    </source>
</evidence>
<comment type="catalytic activity">
    <reaction evidence="17 18">
        <text>O-phospho-L-seryl-tRNA(Sec) + selenophosphate + H2O = L-selenocysteinyl-tRNA(Sec) + 2 phosphate</text>
        <dbReference type="Rhea" id="RHEA:25041"/>
        <dbReference type="Rhea" id="RHEA-COMP:9743"/>
        <dbReference type="Rhea" id="RHEA-COMP:9947"/>
        <dbReference type="ChEBI" id="CHEBI:15377"/>
        <dbReference type="ChEBI" id="CHEBI:16144"/>
        <dbReference type="ChEBI" id="CHEBI:43474"/>
        <dbReference type="ChEBI" id="CHEBI:78551"/>
        <dbReference type="ChEBI" id="CHEBI:78573"/>
        <dbReference type="EC" id="2.9.1.2"/>
    </reaction>
</comment>
<dbReference type="UniPathway" id="UPA00906">
    <property type="reaction ID" value="UER00898"/>
</dbReference>
<evidence type="ECO:0000256" key="15">
    <source>
        <dbReference type="ARBA" id="ARBA00032048"/>
    </source>
</evidence>
<keyword evidence="8 18" id="KW-0808">Transferase</keyword>
<dbReference type="InterPro" id="IPR015421">
    <property type="entry name" value="PyrdxlP-dep_Trfase_major"/>
</dbReference>
<sequence length="576" mass="64332">MNKESFSLSEKIISRAYADQASQSRRQREKLIKALISNRRIPKDGWDSVSIELFLSEIASMDSNNFMDNVGVGEREARIFSSLVSERNYRLGHGIGRSGDISAVQPKAAGSSLLNKLTNFMALSVLKIGIPETKDCLVLPVATGMALLLTLIALKSYLKSDDRKYVIWPRIDQKTCLKSIVSAGLELIIVENLLEGDELRTDLKAIESKITQLGASNVLAVVTTSSCFAPRAPDNVIEVARICKKHNVGHVINNAYGLQSEQTTKMLSTAHKVGRVDAFVQSTDKNFMVPVGGSIVGSSDRKFIETTSKTYPGRASSSPLIDLFITFLSMGENKYVQLIKERSELLIYLKSRLSSLAQSHNERLLETPNNPISCGITLDTFSREGLKRDCSYLGSMLFKRCCSGMRTVPQHIKKEICGFKFTGYGAHHDNYPHPYMVCAAAIGVTKVEIDSFILRLDKTMIKFHLQQNPKKSLTVELGDEFKQQSTEKLVDVAPIRTRQALSKSGDKSEYRKSIENKKRQRFLEQKGPLASLQQSNSFYVDRRRTILNFVVAFAMGTLFGFIIVSKSRQERPRKSS</sequence>
<keyword evidence="21" id="KW-0812">Transmembrane</keyword>
<dbReference type="GO" id="GO:0000049">
    <property type="term" value="F:tRNA binding"/>
    <property type="evidence" value="ECO:0007669"/>
    <property type="project" value="UniProtKB-UniRule"/>
</dbReference>
<evidence type="ECO:0000256" key="14">
    <source>
        <dbReference type="ARBA" id="ARBA00030669"/>
    </source>
</evidence>
<dbReference type="PANTHER" id="PTHR12944">
    <property type="entry name" value="SOLUBLE LIVER ANTIGEN/LIVER PANCREAS ANTIGEN"/>
    <property type="match status" value="1"/>
</dbReference>
<feature type="binding site" evidence="19">
    <location>
        <position position="272"/>
    </location>
    <ligand>
        <name>tRNA</name>
        <dbReference type="ChEBI" id="CHEBI:17843"/>
    </ligand>
</feature>
<evidence type="ECO:0000256" key="13">
    <source>
        <dbReference type="ARBA" id="ARBA00026053"/>
    </source>
</evidence>
<protein>
    <recommendedName>
        <fullName evidence="6 18">O-phosphoseryl-tRNA(Sec) selenium transferase</fullName>
        <ecNumber evidence="5 18">2.9.1.2</ecNumber>
    </recommendedName>
    <alternativeName>
        <fullName evidence="14 18">Selenocysteine synthase</fullName>
    </alternativeName>
    <alternativeName>
        <fullName evidence="15 18">Selenocysteinyl-tRNA(Sec) synthase</fullName>
    </alternativeName>
    <alternativeName>
        <fullName evidence="16 18">Sep-tRNA:Sec-tRNA synthase</fullName>
    </alternativeName>
</protein>
<comment type="subunit">
    <text evidence="13">Homotetramer formed by a catalytic dimer and a non-catalytic dimer serving as a binding platform that orients tRNASec for catalysis. Each tetramer binds the CCA ends of two tRNAs which point to the active sites of the catalytic dimer.</text>
</comment>
<dbReference type="AlphaFoldDB" id="A0A6A7G3Z3"/>
<dbReference type="GO" id="GO:0098621">
    <property type="term" value="F:O-phosphoseryl-tRNA(Sec) selenium transferase activity"/>
    <property type="evidence" value="ECO:0007669"/>
    <property type="project" value="UniProtKB-EC"/>
</dbReference>
<dbReference type="Pfam" id="PF05889">
    <property type="entry name" value="SepSecS"/>
    <property type="match status" value="1"/>
</dbReference>
<keyword evidence="7 18" id="KW-0820">tRNA-binding</keyword>
<evidence type="ECO:0000256" key="20">
    <source>
        <dbReference type="PIRSR" id="PIRSR017689-50"/>
    </source>
</evidence>
<comment type="similarity">
    <text evidence="4 18">Belongs to the SepSecS family.</text>
</comment>
<evidence type="ECO:0000256" key="6">
    <source>
        <dbReference type="ARBA" id="ARBA00021963"/>
    </source>
</evidence>
<evidence type="ECO:0000256" key="18">
    <source>
        <dbReference type="PIRNR" id="PIRNR017689"/>
    </source>
</evidence>
<evidence type="ECO:0000256" key="4">
    <source>
        <dbReference type="ARBA" id="ARBA00007037"/>
    </source>
</evidence>
<dbReference type="GO" id="GO:0001717">
    <property type="term" value="P:conversion of seryl-tRNAsec to selenocys-tRNAsec"/>
    <property type="evidence" value="ECO:0007669"/>
    <property type="project" value="UniProtKB-UniRule"/>
</dbReference>
<dbReference type="EMBL" id="IACT01005644">
    <property type="protein sequence ID" value="LAC24793.1"/>
    <property type="molecule type" value="mRNA"/>
</dbReference>
<evidence type="ECO:0000256" key="17">
    <source>
        <dbReference type="ARBA" id="ARBA00048808"/>
    </source>
</evidence>
<dbReference type="PIRSF" id="PIRSF017689">
    <property type="entry name" value="SepSecS"/>
    <property type="match status" value="1"/>
</dbReference>
<evidence type="ECO:0000313" key="22">
    <source>
        <dbReference type="EMBL" id="LAC24793.1"/>
    </source>
</evidence>
<feature type="binding site" evidence="19">
    <location>
        <position position="98"/>
    </location>
    <ligand>
        <name>substrate</name>
    </ligand>
</feature>
<keyword evidence="10 18" id="KW-0663">Pyridoxal phosphate</keyword>
<dbReference type="NCBIfam" id="TIGR03531">
    <property type="entry name" value="selenium_SpcS"/>
    <property type="match status" value="1"/>
</dbReference>
<feature type="transmembrane region" description="Helical" evidence="21">
    <location>
        <begin position="546"/>
        <end position="564"/>
    </location>
</feature>